<dbReference type="Pfam" id="PF05648">
    <property type="entry name" value="PEX11"/>
    <property type="match status" value="1"/>
</dbReference>
<keyword evidence="1" id="KW-0962">Peroxisome biogenesis</keyword>
<reference evidence="6" key="1">
    <citation type="submission" date="2025-08" db="UniProtKB">
        <authorList>
            <consortium name="RefSeq"/>
        </authorList>
    </citation>
    <scope>IDENTIFICATION</scope>
    <source>
        <tissue evidence="6">Muscle</tissue>
    </source>
</reference>
<comment type="subcellular location">
    <subcellularLocation>
        <location evidence="4">Peroxisome membrane</location>
    </subcellularLocation>
</comment>
<keyword evidence="2" id="KW-0472">Membrane</keyword>
<keyword evidence="3" id="KW-0576">Peroxisome</keyword>
<protein>
    <submittedName>
        <fullName evidence="6">Peroxisomal membrane protein 11B-like isoform X1</fullName>
    </submittedName>
</protein>
<dbReference type="GeneID" id="106462371"/>
<accession>A0ABM1B9V2</accession>
<dbReference type="PANTHER" id="PTHR12652:SF50">
    <property type="entry name" value="PEROXIN 11"/>
    <property type="match status" value="1"/>
</dbReference>
<gene>
    <name evidence="6" type="primary">LOC106462371</name>
</gene>
<evidence type="ECO:0000313" key="6">
    <source>
        <dbReference type="RefSeq" id="XP_013777743.1"/>
    </source>
</evidence>
<proteinExistence type="predicted"/>
<evidence type="ECO:0000256" key="4">
    <source>
        <dbReference type="ARBA" id="ARBA00046271"/>
    </source>
</evidence>
<dbReference type="InterPro" id="IPR008733">
    <property type="entry name" value="PEX11"/>
</dbReference>
<keyword evidence="5" id="KW-1185">Reference proteome</keyword>
<dbReference type="Proteomes" id="UP000694941">
    <property type="component" value="Unplaced"/>
</dbReference>
<name>A0ABM1B9V2_LIMPO</name>
<evidence type="ECO:0000256" key="1">
    <source>
        <dbReference type="ARBA" id="ARBA00022593"/>
    </source>
</evidence>
<evidence type="ECO:0000256" key="2">
    <source>
        <dbReference type="ARBA" id="ARBA00023136"/>
    </source>
</evidence>
<sequence>MASKSSMSSDILGNLVKFNSQTAGREKLLRLVQYGTRMLWALMEKYSHEKEVVFRLKNLEYTFSTARKLFRFGRSLDVFYSALSTINIPDQILRITITFSRINLALYLLADHVLWLGQAGIANVSKDKWSKLSNRFWLYSLVMNLVRDMYEILTLLQIQGSQTCAVSVSSVFPYARSSWSVLLQALLNWMIYHRSVTVELIKNGCDFWIPLTNLKIVKFSPATVGILGVLSSLAGILQLINVSYKLSPS</sequence>
<evidence type="ECO:0000256" key="3">
    <source>
        <dbReference type="ARBA" id="ARBA00023140"/>
    </source>
</evidence>
<evidence type="ECO:0000313" key="5">
    <source>
        <dbReference type="Proteomes" id="UP000694941"/>
    </source>
</evidence>
<organism evidence="5 6">
    <name type="scientific">Limulus polyphemus</name>
    <name type="common">Atlantic horseshoe crab</name>
    <dbReference type="NCBI Taxonomy" id="6850"/>
    <lineage>
        <taxon>Eukaryota</taxon>
        <taxon>Metazoa</taxon>
        <taxon>Ecdysozoa</taxon>
        <taxon>Arthropoda</taxon>
        <taxon>Chelicerata</taxon>
        <taxon>Merostomata</taxon>
        <taxon>Xiphosura</taxon>
        <taxon>Limulidae</taxon>
        <taxon>Limulus</taxon>
    </lineage>
</organism>
<dbReference type="RefSeq" id="XP_013777743.1">
    <property type="nucleotide sequence ID" value="XM_013922289.2"/>
</dbReference>
<dbReference type="PANTHER" id="PTHR12652">
    <property type="entry name" value="PEROXISOMAL BIOGENESIS FACTOR 11"/>
    <property type="match status" value="1"/>
</dbReference>